<dbReference type="InterPro" id="IPR041331">
    <property type="entry name" value="Bac_A_amyl_C"/>
</dbReference>
<dbReference type="CDD" id="cd11313">
    <property type="entry name" value="AmyAc_arch_bac_AmyA"/>
    <property type="match status" value="1"/>
</dbReference>
<sequence length="447" mass="50460">MAKDTPLHYRNLVIYEVYVRNHGPNGTFADVEADLERLQSMGVDIVWFMPIHPIGQLNKKGRLGCPYSIRDYREVNPEYGTKADFARLIEKAHRLGMQVMIDVVYNHTAHDSVLVQEHPEFFHQDEQGKPVTTVPEWSDVIDLKHPNPELTRYLIDSLKMWAEMGVDGFRCDVASLVPVDFWVQARAEVAAVKPNVIWLAESVHASFVAGRRHANLSAYSDSEIYQAFDLTYDYDIWPLFQAVVHGKLPVGRYLEILRFQDAIYPENFVKMRCVENHDQARIMTLASDRTQALAWTAFEAFNRGAFLIYGGQESEAVHTPSLFEIDKVEWKNYALQPFLTKLAHLKKDPILQEGKFLLLAADPAIVASWQKGREGGLLGIFNVRAATGAIALPIPDGSYTDLLSGQSVNVQSGAAPLPSHAAILRYTGKPDLHPLYSDLMDFHFPVL</sequence>
<dbReference type="SMART" id="SM00642">
    <property type="entry name" value="Aamy"/>
    <property type="match status" value="1"/>
</dbReference>
<name>A0A0N0RD58_9CHLR</name>
<evidence type="ECO:0000313" key="2">
    <source>
        <dbReference type="EMBL" id="GAP19704.1"/>
    </source>
</evidence>
<dbReference type="RefSeq" id="WP_075070965.1">
    <property type="nucleotide sequence ID" value="NZ_BBXZ01000188.1"/>
</dbReference>
<organism evidence="2">
    <name type="scientific">Levilinea saccharolytica</name>
    <dbReference type="NCBI Taxonomy" id="229921"/>
    <lineage>
        <taxon>Bacteria</taxon>
        <taxon>Bacillati</taxon>
        <taxon>Chloroflexota</taxon>
        <taxon>Anaerolineae</taxon>
        <taxon>Anaerolineales</taxon>
        <taxon>Anaerolineaceae</taxon>
        <taxon>Levilinea</taxon>
    </lineage>
</organism>
<gene>
    <name evidence="2" type="ORF">LSAC_03616</name>
</gene>
<dbReference type="PANTHER" id="PTHR47786">
    <property type="entry name" value="ALPHA-1,4-GLUCAN:MALTOSE-1-PHOSPHATE MALTOSYLTRANSFERASE"/>
    <property type="match status" value="1"/>
</dbReference>
<proteinExistence type="predicted"/>
<dbReference type="Gene3D" id="3.20.20.80">
    <property type="entry name" value="Glycosidases"/>
    <property type="match status" value="1"/>
</dbReference>
<feature type="domain" description="Glycosyl hydrolase family 13 catalytic" evidence="1">
    <location>
        <begin position="16"/>
        <end position="346"/>
    </location>
</feature>
<dbReference type="InterPro" id="IPR017853">
    <property type="entry name" value="GH"/>
</dbReference>
<dbReference type="EMBL" id="DF967975">
    <property type="protein sequence ID" value="GAP19704.1"/>
    <property type="molecule type" value="Genomic_DNA"/>
</dbReference>
<dbReference type="SUPFAM" id="SSF51445">
    <property type="entry name" value="(Trans)glycosidases"/>
    <property type="match status" value="1"/>
</dbReference>
<dbReference type="InterPro" id="IPR006047">
    <property type="entry name" value="GH13_cat_dom"/>
</dbReference>
<dbReference type="OrthoDB" id="9805159at2"/>
<reference evidence="2" key="1">
    <citation type="journal article" date="2015" name="Genome Announc.">
        <title>Draft Genome Sequences of Anaerolinea thermolimosa IMO-1, Bellilinea caldifistulae GOMI-1, Leptolinea tardivitalis YMTK-2, Levilinea saccharolytica KIBI-1, Longilinea arvoryzae KOME-1, Previously Described as Members of the Class Anaerolineae (Chloroflexi).</title>
        <authorList>
            <person name="Matsuura N."/>
            <person name="Tourlousse M.D."/>
            <person name="Ohashi A."/>
            <person name="Hugenholtz P."/>
            <person name="Sekiguchi Y."/>
        </authorList>
    </citation>
    <scope>NUCLEOTIDE SEQUENCE</scope>
    <source>
        <strain evidence="2">KIBI-1</strain>
    </source>
</reference>
<dbReference type="GO" id="GO:0005975">
    <property type="term" value="P:carbohydrate metabolic process"/>
    <property type="evidence" value="ECO:0007669"/>
    <property type="project" value="InterPro"/>
</dbReference>
<accession>A0A0N0RD58</accession>
<dbReference type="PANTHER" id="PTHR47786:SF2">
    <property type="entry name" value="GLYCOSYL HYDROLASE FAMILY 13 CATALYTIC DOMAIN-CONTAINING PROTEIN"/>
    <property type="match status" value="1"/>
</dbReference>
<dbReference type="AlphaFoldDB" id="A0A0N0RD58"/>
<protein>
    <submittedName>
        <fullName evidence="2">Maltogenic amylase</fullName>
    </submittedName>
</protein>
<evidence type="ECO:0000259" key="1">
    <source>
        <dbReference type="SMART" id="SM00642"/>
    </source>
</evidence>
<dbReference type="Pfam" id="PF00128">
    <property type="entry name" value="Alpha-amylase"/>
    <property type="match status" value="2"/>
</dbReference>
<dbReference type="Pfam" id="PF18612">
    <property type="entry name" value="Bac_A_amyl_C"/>
    <property type="match status" value="1"/>
</dbReference>